<dbReference type="Pfam" id="PF02798">
    <property type="entry name" value="GST_N"/>
    <property type="match status" value="1"/>
</dbReference>
<organism evidence="4 5">
    <name type="scientific">Sphingomonas horti</name>
    <dbReference type="NCBI Taxonomy" id="2682842"/>
    <lineage>
        <taxon>Bacteria</taxon>
        <taxon>Pseudomonadati</taxon>
        <taxon>Pseudomonadota</taxon>
        <taxon>Alphaproteobacteria</taxon>
        <taxon>Sphingomonadales</taxon>
        <taxon>Sphingomonadaceae</taxon>
        <taxon>Sphingomonas</taxon>
    </lineage>
</organism>
<keyword evidence="4" id="KW-0808">Transferase</keyword>
<dbReference type="GO" id="GO:0016740">
    <property type="term" value="F:transferase activity"/>
    <property type="evidence" value="ECO:0007669"/>
    <property type="project" value="UniProtKB-KW"/>
</dbReference>
<dbReference type="Proteomes" id="UP000441389">
    <property type="component" value="Unassembled WGS sequence"/>
</dbReference>
<dbReference type="SFLD" id="SFLDS00019">
    <property type="entry name" value="Glutathione_Transferase_(cytos"/>
    <property type="match status" value="1"/>
</dbReference>
<comment type="similarity">
    <text evidence="1">Belongs to the GST superfamily.</text>
</comment>
<dbReference type="PROSITE" id="PS50404">
    <property type="entry name" value="GST_NTER"/>
    <property type="match status" value="1"/>
</dbReference>
<dbReference type="PROSITE" id="PS50405">
    <property type="entry name" value="GST_CTER"/>
    <property type="match status" value="1"/>
</dbReference>
<evidence type="ECO:0000313" key="4">
    <source>
        <dbReference type="EMBL" id="MVO77156.1"/>
    </source>
</evidence>
<dbReference type="SFLD" id="SFLDG01151">
    <property type="entry name" value="Main.2:_Nu-like"/>
    <property type="match status" value="1"/>
</dbReference>
<name>A0A6I4IYK3_9SPHN</name>
<dbReference type="EMBL" id="WQMS01000006">
    <property type="protein sequence ID" value="MVO77156.1"/>
    <property type="molecule type" value="Genomic_DNA"/>
</dbReference>
<gene>
    <name evidence="4" type="ORF">GON01_04280</name>
</gene>
<dbReference type="Gene3D" id="1.20.1050.10">
    <property type="match status" value="1"/>
</dbReference>
<keyword evidence="5" id="KW-1185">Reference proteome</keyword>
<protein>
    <submittedName>
        <fullName evidence="4">Glutathione S-transferase family protein</fullName>
    </submittedName>
</protein>
<dbReference type="SUPFAM" id="SSF47616">
    <property type="entry name" value="GST C-terminal domain-like"/>
    <property type="match status" value="1"/>
</dbReference>
<dbReference type="Gene3D" id="3.40.30.10">
    <property type="entry name" value="Glutaredoxin"/>
    <property type="match status" value="1"/>
</dbReference>
<dbReference type="SFLD" id="SFLDG00358">
    <property type="entry name" value="Main_(cytGST)"/>
    <property type="match status" value="1"/>
</dbReference>
<dbReference type="PANTHER" id="PTHR44051:SF19">
    <property type="entry name" value="DISULFIDE-BOND OXIDOREDUCTASE YFCG"/>
    <property type="match status" value="1"/>
</dbReference>
<accession>A0A6I4IYK3</accession>
<evidence type="ECO:0000259" key="2">
    <source>
        <dbReference type="PROSITE" id="PS50404"/>
    </source>
</evidence>
<dbReference type="RefSeq" id="WP_157026133.1">
    <property type="nucleotide sequence ID" value="NZ_WQMS01000006.1"/>
</dbReference>
<dbReference type="PANTHER" id="PTHR44051">
    <property type="entry name" value="GLUTATHIONE S-TRANSFERASE-RELATED"/>
    <property type="match status" value="1"/>
</dbReference>
<dbReference type="SUPFAM" id="SSF52833">
    <property type="entry name" value="Thioredoxin-like"/>
    <property type="match status" value="1"/>
</dbReference>
<dbReference type="InterPro" id="IPR004045">
    <property type="entry name" value="Glutathione_S-Trfase_N"/>
</dbReference>
<feature type="domain" description="GST N-terminal" evidence="2">
    <location>
        <begin position="1"/>
        <end position="85"/>
    </location>
</feature>
<dbReference type="InterPro" id="IPR040079">
    <property type="entry name" value="Glutathione_S-Trfase"/>
</dbReference>
<dbReference type="CDD" id="cd03048">
    <property type="entry name" value="GST_N_Ure2p_like"/>
    <property type="match status" value="1"/>
</dbReference>
<reference evidence="4 5" key="1">
    <citation type="submission" date="2019-12" db="EMBL/GenBank/DDBJ databases">
        <authorList>
            <person name="Huq M.A."/>
        </authorList>
    </citation>
    <scope>NUCLEOTIDE SEQUENCE [LARGE SCALE GENOMIC DNA]</scope>
    <source>
        <strain evidence="4 5">MAH-20</strain>
    </source>
</reference>
<feature type="domain" description="GST C-terminal" evidence="3">
    <location>
        <begin position="88"/>
        <end position="210"/>
    </location>
</feature>
<evidence type="ECO:0000313" key="5">
    <source>
        <dbReference type="Proteomes" id="UP000441389"/>
    </source>
</evidence>
<dbReference type="InterPro" id="IPR036282">
    <property type="entry name" value="Glutathione-S-Trfase_C_sf"/>
</dbReference>
<dbReference type="InterPro" id="IPR036249">
    <property type="entry name" value="Thioredoxin-like_sf"/>
</dbReference>
<sequence length="210" mass="23187">MITLYTWKTPNGRKPAIMLEELGWDYQAKGVDIGKDEQFAPGFLKVSPNNKIPAIVDDEADGGPLSIFESGAILTYLAERSGRLLAPSGHARFKALEWLYWQVGGLGPMLGQLGYFANRAPEQVPHAIERFKDECGRLIRVMNGRLSEADYLAGDYSIADIACYPWMVTATTMLQVPLASALEHAPAVQSWLDRVGERPAVQRGMAVLQH</sequence>
<dbReference type="AlphaFoldDB" id="A0A6I4IYK3"/>
<evidence type="ECO:0000259" key="3">
    <source>
        <dbReference type="PROSITE" id="PS50405"/>
    </source>
</evidence>
<evidence type="ECO:0000256" key="1">
    <source>
        <dbReference type="RuleBase" id="RU003494"/>
    </source>
</evidence>
<dbReference type="InterPro" id="IPR004046">
    <property type="entry name" value="GST_C"/>
</dbReference>
<comment type="caution">
    <text evidence="4">The sequence shown here is derived from an EMBL/GenBank/DDBJ whole genome shotgun (WGS) entry which is preliminary data.</text>
</comment>
<dbReference type="InterPro" id="IPR010987">
    <property type="entry name" value="Glutathione-S-Trfase_C-like"/>
</dbReference>
<dbReference type="Pfam" id="PF00043">
    <property type="entry name" value="GST_C"/>
    <property type="match status" value="1"/>
</dbReference>
<proteinExistence type="inferred from homology"/>